<evidence type="ECO:0000256" key="3">
    <source>
        <dbReference type="ARBA" id="ARBA00022630"/>
    </source>
</evidence>
<dbReference type="Pfam" id="PF00732">
    <property type="entry name" value="GMC_oxred_N"/>
    <property type="match status" value="1"/>
</dbReference>
<protein>
    <recommendedName>
        <fullName evidence="6 7">Glucose-methanol-choline oxidoreductase N-terminal domain-containing protein</fullName>
    </recommendedName>
</protein>
<dbReference type="Pfam" id="PF05199">
    <property type="entry name" value="GMC_oxred_C"/>
    <property type="match status" value="1"/>
</dbReference>
<evidence type="ECO:0000256" key="2">
    <source>
        <dbReference type="ARBA" id="ARBA00010790"/>
    </source>
</evidence>
<dbReference type="AlphaFoldDB" id="A0A8K0JTX3"/>
<evidence type="ECO:0000259" key="6">
    <source>
        <dbReference type="PROSITE" id="PS00623"/>
    </source>
</evidence>
<dbReference type="Gene3D" id="3.50.50.60">
    <property type="entry name" value="FAD/NAD(P)-binding domain"/>
    <property type="match status" value="1"/>
</dbReference>
<dbReference type="PIRSF" id="PIRSF000137">
    <property type="entry name" value="Alcohol_oxidase"/>
    <property type="match status" value="1"/>
</dbReference>
<comment type="caution">
    <text evidence="8">The sequence shown here is derived from an EMBL/GenBank/DDBJ whole genome shotgun (WGS) entry which is preliminary data.</text>
</comment>
<keyword evidence="9" id="KW-1185">Reference proteome</keyword>
<reference evidence="8" key="2">
    <citation type="submission" date="2017-10" db="EMBL/GenBank/DDBJ databases">
        <title>Ladona fulva Genome sequencing and assembly.</title>
        <authorList>
            <person name="Murali S."/>
            <person name="Richards S."/>
            <person name="Bandaranaike D."/>
            <person name="Bellair M."/>
            <person name="Blankenburg K."/>
            <person name="Chao H."/>
            <person name="Dinh H."/>
            <person name="Doddapaneni H."/>
            <person name="Dugan-Rocha S."/>
            <person name="Elkadiri S."/>
            <person name="Gnanaolivu R."/>
            <person name="Hernandez B."/>
            <person name="Skinner E."/>
            <person name="Javaid M."/>
            <person name="Lee S."/>
            <person name="Li M."/>
            <person name="Ming W."/>
            <person name="Munidasa M."/>
            <person name="Muniz J."/>
            <person name="Nguyen L."/>
            <person name="Hughes D."/>
            <person name="Osuji N."/>
            <person name="Pu L.-L."/>
            <person name="Puazo M."/>
            <person name="Qu C."/>
            <person name="Quiroz J."/>
            <person name="Raj R."/>
            <person name="Weissenberger G."/>
            <person name="Xin Y."/>
            <person name="Zou X."/>
            <person name="Han Y."/>
            <person name="Worley K."/>
            <person name="Muzny D."/>
            <person name="Gibbs R."/>
        </authorList>
    </citation>
    <scope>NUCLEOTIDE SEQUENCE</scope>
    <source>
        <strain evidence="8">Sampled in the wild</strain>
    </source>
</reference>
<organism evidence="8 9">
    <name type="scientific">Ladona fulva</name>
    <name type="common">Scarce chaser dragonfly</name>
    <name type="synonym">Libellula fulva</name>
    <dbReference type="NCBI Taxonomy" id="123851"/>
    <lineage>
        <taxon>Eukaryota</taxon>
        <taxon>Metazoa</taxon>
        <taxon>Ecdysozoa</taxon>
        <taxon>Arthropoda</taxon>
        <taxon>Hexapoda</taxon>
        <taxon>Insecta</taxon>
        <taxon>Pterygota</taxon>
        <taxon>Palaeoptera</taxon>
        <taxon>Odonata</taxon>
        <taxon>Epiprocta</taxon>
        <taxon>Anisoptera</taxon>
        <taxon>Libelluloidea</taxon>
        <taxon>Libellulidae</taxon>
        <taxon>Ladona</taxon>
    </lineage>
</organism>
<dbReference type="PANTHER" id="PTHR11552">
    <property type="entry name" value="GLUCOSE-METHANOL-CHOLINE GMC OXIDOREDUCTASE"/>
    <property type="match status" value="1"/>
</dbReference>
<dbReference type="InterPro" id="IPR036188">
    <property type="entry name" value="FAD/NAD-bd_sf"/>
</dbReference>
<dbReference type="OrthoDB" id="269227at2759"/>
<name>A0A8K0JTX3_LADFU</name>
<dbReference type="Gene3D" id="3.30.560.10">
    <property type="entry name" value="Glucose Oxidase, domain 3"/>
    <property type="match status" value="1"/>
</dbReference>
<dbReference type="InterPro" id="IPR012132">
    <property type="entry name" value="GMC_OxRdtase"/>
</dbReference>
<comment type="cofactor">
    <cofactor evidence="1">
        <name>FAD</name>
        <dbReference type="ChEBI" id="CHEBI:57692"/>
    </cofactor>
</comment>
<dbReference type="GO" id="GO:0050660">
    <property type="term" value="F:flavin adenine dinucleotide binding"/>
    <property type="evidence" value="ECO:0007669"/>
    <property type="project" value="InterPro"/>
</dbReference>
<proteinExistence type="inferred from homology"/>
<reference evidence="8" key="1">
    <citation type="submission" date="2013-04" db="EMBL/GenBank/DDBJ databases">
        <authorList>
            <person name="Qu J."/>
            <person name="Murali S.C."/>
            <person name="Bandaranaike D."/>
            <person name="Bellair M."/>
            <person name="Blankenburg K."/>
            <person name="Chao H."/>
            <person name="Dinh H."/>
            <person name="Doddapaneni H."/>
            <person name="Downs B."/>
            <person name="Dugan-Rocha S."/>
            <person name="Elkadiri S."/>
            <person name="Gnanaolivu R.D."/>
            <person name="Hernandez B."/>
            <person name="Javaid M."/>
            <person name="Jayaseelan J.C."/>
            <person name="Lee S."/>
            <person name="Li M."/>
            <person name="Ming W."/>
            <person name="Munidasa M."/>
            <person name="Muniz J."/>
            <person name="Nguyen L."/>
            <person name="Ongeri F."/>
            <person name="Osuji N."/>
            <person name="Pu L.-L."/>
            <person name="Puazo M."/>
            <person name="Qu C."/>
            <person name="Quiroz J."/>
            <person name="Raj R."/>
            <person name="Weissenberger G."/>
            <person name="Xin Y."/>
            <person name="Zou X."/>
            <person name="Han Y."/>
            <person name="Richards S."/>
            <person name="Worley K."/>
            <person name="Muzny D."/>
            <person name="Gibbs R."/>
        </authorList>
    </citation>
    <scope>NUCLEOTIDE SEQUENCE</scope>
    <source>
        <strain evidence="8">Sampled in the wild</strain>
    </source>
</reference>
<dbReference type="EMBL" id="KZ308138">
    <property type="protein sequence ID" value="KAG8222610.1"/>
    <property type="molecule type" value="Genomic_DNA"/>
</dbReference>
<dbReference type="PROSITE" id="PS00624">
    <property type="entry name" value="GMC_OXRED_2"/>
    <property type="match status" value="1"/>
</dbReference>
<evidence type="ECO:0000313" key="9">
    <source>
        <dbReference type="Proteomes" id="UP000792457"/>
    </source>
</evidence>
<dbReference type="Proteomes" id="UP000792457">
    <property type="component" value="Unassembled WGS sequence"/>
</dbReference>
<feature type="domain" description="Glucose-methanol-choline oxidoreductase N-terminal" evidence="7">
    <location>
        <begin position="307"/>
        <end position="321"/>
    </location>
</feature>
<evidence type="ECO:0000256" key="5">
    <source>
        <dbReference type="RuleBase" id="RU003968"/>
    </source>
</evidence>
<dbReference type="SUPFAM" id="SSF54373">
    <property type="entry name" value="FAD-linked reductases, C-terminal domain"/>
    <property type="match status" value="1"/>
</dbReference>
<sequence length="649" mass="71093">MDVNNLGTCPSPSLDIANVIFTQILTALVASQCELSDHLQFPPDRREYQLDYDFVVVGAGSAGSVVANRLSENKDWNVLLLEAGEDPPATAELPYFFHSLQNTEADWAYKTEPQAQACRGIESRRCRWPRGKLLGGSSSINAMLYVRGNQRDFDGWAAAGNDGWSYTDVLPYFKKSENITTPSKQDSPYHGKGGPLTVSRFQGLPEPIASSIMATASELGLVTEDVNGEEQAGFTILDGTVKDGTRMSTAKAFLAPIKNRKNLHVLKKAIATKVLFDSERRAVGLQYMKDGQTYNVTAKNEIILSSGAINTPQLLMLSGIGPADHLQEFGIPVVVNSPVGYNLQDHVFIMAPSVKFYPDKSNIDSQLFKTCPSGRKSTVLETYRKSKERKDSSVLKQPHAKPALEYLSRRGGIWSGVGALAVNGFVNSKYADPSGYYPDLQMHFWSVDREDYDNALGLGNMLGFETYVMDHVFGAVEDSDMLIVAPTLLRPQSRGRITLKSKDPTVAPKIEPNYLSVKRDRDILLEGLKFAINFTTGTNALGHELGACLVNDPFPDCKNKTFGTDEYWHCVIKYLSSTVYHPVGTAKMGPKLDPTSVVDPRLRVKGVQSLRVADASIMPDIVSGNTNAASIMIGEKAAALIKADWSPTT</sequence>
<evidence type="ECO:0000259" key="7">
    <source>
        <dbReference type="PROSITE" id="PS00624"/>
    </source>
</evidence>
<evidence type="ECO:0000256" key="1">
    <source>
        <dbReference type="ARBA" id="ARBA00001974"/>
    </source>
</evidence>
<dbReference type="InterPro" id="IPR000172">
    <property type="entry name" value="GMC_OxRdtase_N"/>
</dbReference>
<keyword evidence="3 5" id="KW-0285">Flavoprotein</keyword>
<dbReference type="PANTHER" id="PTHR11552:SF147">
    <property type="entry name" value="CHOLINE DEHYDROGENASE, MITOCHONDRIAL"/>
    <property type="match status" value="1"/>
</dbReference>
<accession>A0A8K0JTX3</accession>
<feature type="domain" description="Glucose-methanol-choline oxidoreductase N-terminal" evidence="6">
    <location>
        <begin position="131"/>
        <end position="154"/>
    </location>
</feature>
<dbReference type="SUPFAM" id="SSF51905">
    <property type="entry name" value="FAD/NAD(P)-binding domain"/>
    <property type="match status" value="1"/>
</dbReference>
<dbReference type="InterPro" id="IPR007867">
    <property type="entry name" value="GMC_OxRtase_C"/>
</dbReference>
<comment type="similarity">
    <text evidence="2 5">Belongs to the GMC oxidoreductase family.</text>
</comment>
<gene>
    <name evidence="8" type="ORF">J437_LFUL002603</name>
</gene>
<dbReference type="GO" id="GO:0016614">
    <property type="term" value="F:oxidoreductase activity, acting on CH-OH group of donors"/>
    <property type="evidence" value="ECO:0007669"/>
    <property type="project" value="InterPro"/>
</dbReference>
<dbReference type="PROSITE" id="PS00623">
    <property type="entry name" value="GMC_OXRED_1"/>
    <property type="match status" value="1"/>
</dbReference>
<keyword evidence="4 5" id="KW-0274">FAD</keyword>
<evidence type="ECO:0000313" key="8">
    <source>
        <dbReference type="EMBL" id="KAG8222610.1"/>
    </source>
</evidence>
<evidence type="ECO:0000256" key="4">
    <source>
        <dbReference type="ARBA" id="ARBA00022827"/>
    </source>
</evidence>